<evidence type="ECO:0000313" key="2">
    <source>
        <dbReference type="Proteomes" id="UP000077315"/>
    </source>
</evidence>
<evidence type="ECO:0000313" key="1">
    <source>
        <dbReference type="EMBL" id="OAD79324.1"/>
    </source>
</evidence>
<gene>
    <name evidence="1" type="ORF">PHYBLDRAFT_75498</name>
</gene>
<dbReference type="SUPFAM" id="SSF81383">
    <property type="entry name" value="F-box domain"/>
    <property type="match status" value="1"/>
</dbReference>
<proteinExistence type="predicted"/>
<dbReference type="RefSeq" id="XP_018297364.1">
    <property type="nucleotide sequence ID" value="XM_018443062.1"/>
</dbReference>
<dbReference type="Gene3D" id="3.80.10.10">
    <property type="entry name" value="Ribonuclease Inhibitor"/>
    <property type="match status" value="1"/>
</dbReference>
<reference evidence="2" key="1">
    <citation type="submission" date="2015-06" db="EMBL/GenBank/DDBJ databases">
        <title>Expansion of signal transduction pathways in fungi by whole-genome duplication.</title>
        <authorList>
            <consortium name="DOE Joint Genome Institute"/>
            <person name="Corrochano L.M."/>
            <person name="Kuo A."/>
            <person name="Marcet-Houben M."/>
            <person name="Polaino S."/>
            <person name="Salamov A."/>
            <person name="Villalobos J.M."/>
            <person name="Alvarez M.I."/>
            <person name="Avalos J."/>
            <person name="Benito E.P."/>
            <person name="Benoit I."/>
            <person name="Burger G."/>
            <person name="Camino L.P."/>
            <person name="Canovas D."/>
            <person name="Cerda-Olmedo E."/>
            <person name="Cheng J.-F."/>
            <person name="Dominguez A."/>
            <person name="Elias M."/>
            <person name="Eslava A.P."/>
            <person name="Glaser F."/>
            <person name="Grimwood J."/>
            <person name="Gutierrez G."/>
            <person name="Heitman J."/>
            <person name="Henrissat B."/>
            <person name="Iturriaga E.A."/>
            <person name="Lang B.F."/>
            <person name="Lavin J.L."/>
            <person name="Lee S."/>
            <person name="Li W."/>
            <person name="Lindquist E."/>
            <person name="Lopez-Garcia S."/>
            <person name="Luque E.M."/>
            <person name="Marcos A.T."/>
            <person name="Martin J."/>
            <person name="McCluskey K."/>
            <person name="Medina H.R."/>
            <person name="Miralles-Duran A."/>
            <person name="Miyazaki A."/>
            <person name="Munoz-Torres E."/>
            <person name="Oguiza J.A."/>
            <person name="Ohm R."/>
            <person name="Olmedo M."/>
            <person name="Orejas M."/>
            <person name="Ortiz-Castellanos L."/>
            <person name="Pisabarro A.G."/>
            <person name="Rodriguez-Romero J."/>
            <person name="Ruiz-Herrera J."/>
            <person name="Ruiz-Vazquez R."/>
            <person name="Sanz C."/>
            <person name="Schackwitz W."/>
            <person name="Schmutz J."/>
            <person name="Shahriari M."/>
            <person name="Shelest E."/>
            <person name="Silva-Franco F."/>
            <person name="Soanes D."/>
            <person name="Syed K."/>
            <person name="Tagua V.G."/>
            <person name="Talbot N.J."/>
            <person name="Thon M."/>
            <person name="De vries R.P."/>
            <person name="Wiebenga A."/>
            <person name="Yadav J.S."/>
            <person name="Braun E.L."/>
            <person name="Baker S."/>
            <person name="Garre V."/>
            <person name="Horwitz B."/>
            <person name="Torres-Martinez S."/>
            <person name="Idnurm A."/>
            <person name="Herrera-Estrella A."/>
            <person name="Gabaldon T."/>
            <person name="Grigoriev I.V."/>
        </authorList>
    </citation>
    <scope>NUCLEOTIDE SEQUENCE [LARGE SCALE GENOMIC DNA]</scope>
    <source>
        <strain evidence="2">NRRL 1555(-)</strain>
    </source>
</reference>
<sequence>MSVANALPVEILTWVDQYLTFHQRYTCLFVCRSWYTTFRALLVSTVVLWHTDQLVSFLRVLSDSGHEKEEIGFYVSHLTIHDDVRIRHHQFQQLMALCPRIGSVYMGSRLRQTLFRHGHLNDASLQALLTSKRVGRLALGLPQFKALCGAPHAAAFTGALRHLMLDCGRTSLEDLELIHSACPLLESLKLAMADLSCRPDLEAAQEAIVETARPCGLRRLSIQRDVYGRWKNPDRWLSYFAAAYPRLQLLEIQTSQGSKTEWLSDIRLSLIENAARTLAYGCTELKTISINGPWSWMVLQALSRARTPLTECSLEEYTGELYANSVSILSSQPQSQISRLALKIRGLCGADRLCSYLIGLPLAHLVLTSTDRIHISSNTLLDNCPSLITLSLEHISLSIPHLFNSSNSSRSSNSSNLSPLVSLVSLSIKYADLNVLSFEYLGQRCPNISNLVLDSCCVSGKDEYTPGPFQLNWSHHRLHSLHISNLTTAQPAFPSKPTRLPVRSFHMIMQTQTPVETPTQSRYVKEQWYTVETKGHPQFVQDRSQWTHSDKDAGWMVEPAFVFETIGHVRPCLPIQECQPNHISFSSYSLAFLYINHRWLSLLDLPSTK</sequence>
<evidence type="ECO:0008006" key="3">
    <source>
        <dbReference type="Google" id="ProtNLM"/>
    </source>
</evidence>
<dbReference type="GeneID" id="29003968"/>
<dbReference type="InParanoid" id="A0A167Q9M0"/>
<accession>A0A167Q9M0</accession>
<dbReference type="OrthoDB" id="2231428at2759"/>
<dbReference type="VEuPathDB" id="FungiDB:PHYBLDRAFT_75498"/>
<dbReference type="InterPro" id="IPR032675">
    <property type="entry name" value="LRR_dom_sf"/>
</dbReference>
<organism evidence="1 2">
    <name type="scientific">Phycomyces blakesleeanus (strain ATCC 8743b / DSM 1359 / FGSC 10004 / NBRC 33097 / NRRL 1555)</name>
    <dbReference type="NCBI Taxonomy" id="763407"/>
    <lineage>
        <taxon>Eukaryota</taxon>
        <taxon>Fungi</taxon>
        <taxon>Fungi incertae sedis</taxon>
        <taxon>Mucoromycota</taxon>
        <taxon>Mucoromycotina</taxon>
        <taxon>Mucoromycetes</taxon>
        <taxon>Mucorales</taxon>
        <taxon>Phycomycetaceae</taxon>
        <taxon>Phycomyces</taxon>
    </lineage>
</organism>
<dbReference type="AlphaFoldDB" id="A0A167Q9M0"/>
<dbReference type="InterPro" id="IPR036047">
    <property type="entry name" value="F-box-like_dom_sf"/>
</dbReference>
<keyword evidence="2" id="KW-1185">Reference proteome</keyword>
<protein>
    <recommendedName>
        <fullName evidence="3">F-box domain-containing protein</fullName>
    </recommendedName>
</protein>
<name>A0A167Q9M0_PHYB8</name>
<dbReference type="Proteomes" id="UP000077315">
    <property type="component" value="Unassembled WGS sequence"/>
</dbReference>
<dbReference type="EMBL" id="KV440972">
    <property type="protein sequence ID" value="OAD79324.1"/>
    <property type="molecule type" value="Genomic_DNA"/>
</dbReference>